<dbReference type="SUPFAM" id="SSF56655">
    <property type="entry name" value="Carbohydrate phosphatase"/>
    <property type="match status" value="1"/>
</dbReference>
<dbReference type="GO" id="GO:0004401">
    <property type="term" value="F:histidinol-phosphatase activity"/>
    <property type="evidence" value="ECO:0007669"/>
    <property type="project" value="UniProtKB-EC"/>
</dbReference>
<comment type="catalytic activity">
    <reaction evidence="1 11">
        <text>a myo-inositol phosphate + H2O = myo-inositol + phosphate</text>
        <dbReference type="Rhea" id="RHEA:24056"/>
        <dbReference type="ChEBI" id="CHEBI:15377"/>
        <dbReference type="ChEBI" id="CHEBI:17268"/>
        <dbReference type="ChEBI" id="CHEBI:43474"/>
        <dbReference type="ChEBI" id="CHEBI:84139"/>
        <dbReference type="EC" id="3.1.3.25"/>
    </reaction>
</comment>
<evidence type="ECO:0000313" key="13">
    <source>
        <dbReference type="Proteomes" id="UP000199501"/>
    </source>
</evidence>
<dbReference type="Gene3D" id="3.30.540.10">
    <property type="entry name" value="Fructose-1,6-Bisphosphatase, subunit A, domain 1"/>
    <property type="match status" value="1"/>
</dbReference>
<name>A0A1G6UA28_9PSEU</name>
<evidence type="ECO:0000256" key="5">
    <source>
        <dbReference type="ARBA" id="ARBA00022723"/>
    </source>
</evidence>
<dbReference type="GO" id="GO:0007165">
    <property type="term" value="P:signal transduction"/>
    <property type="evidence" value="ECO:0007669"/>
    <property type="project" value="TreeGrafter"/>
</dbReference>
<dbReference type="GO" id="GO:0008934">
    <property type="term" value="F:inositol monophosphate 1-phosphatase activity"/>
    <property type="evidence" value="ECO:0007669"/>
    <property type="project" value="InterPro"/>
</dbReference>
<gene>
    <name evidence="12" type="ORF">SAMN05216174_110176</name>
</gene>
<evidence type="ECO:0000256" key="3">
    <source>
        <dbReference type="ARBA" id="ARBA00004970"/>
    </source>
</evidence>
<evidence type="ECO:0000256" key="2">
    <source>
        <dbReference type="ARBA" id="ARBA00001946"/>
    </source>
</evidence>
<dbReference type="PANTHER" id="PTHR20854">
    <property type="entry name" value="INOSITOL MONOPHOSPHATASE"/>
    <property type="match status" value="1"/>
</dbReference>
<evidence type="ECO:0000256" key="8">
    <source>
        <dbReference type="ARBA" id="ARBA00049158"/>
    </source>
</evidence>
<evidence type="ECO:0000256" key="11">
    <source>
        <dbReference type="RuleBase" id="RU364068"/>
    </source>
</evidence>
<proteinExistence type="inferred from homology"/>
<evidence type="ECO:0000256" key="9">
    <source>
        <dbReference type="ARBA" id="ARBA00053547"/>
    </source>
</evidence>
<dbReference type="GO" id="GO:0006020">
    <property type="term" value="P:inositol metabolic process"/>
    <property type="evidence" value="ECO:0007669"/>
    <property type="project" value="TreeGrafter"/>
</dbReference>
<evidence type="ECO:0000313" key="12">
    <source>
        <dbReference type="EMBL" id="SDD38131.1"/>
    </source>
</evidence>
<dbReference type="PROSITE" id="PS00629">
    <property type="entry name" value="IMP_1"/>
    <property type="match status" value="1"/>
</dbReference>
<keyword evidence="7 10" id="KW-0460">Magnesium</keyword>
<dbReference type="InterPro" id="IPR000760">
    <property type="entry name" value="Inositol_monophosphatase-like"/>
</dbReference>
<dbReference type="GO" id="GO:0046872">
    <property type="term" value="F:metal ion binding"/>
    <property type="evidence" value="ECO:0007669"/>
    <property type="project" value="UniProtKB-KW"/>
</dbReference>
<feature type="binding site" evidence="10">
    <location>
        <position position="101"/>
    </location>
    <ligand>
        <name>Mg(2+)</name>
        <dbReference type="ChEBI" id="CHEBI:18420"/>
        <label>1</label>
        <note>catalytic</note>
    </ligand>
</feature>
<comment type="pathway">
    <text evidence="3">Amino-acid biosynthesis; L-histidine biosynthesis; L-histidine from 5-phospho-alpha-D-ribose 1-diphosphate: step 8/9.</text>
</comment>
<dbReference type="EC" id="3.1.3.25" evidence="11"/>
<dbReference type="EMBL" id="FMZZ01000010">
    <property type="protein sequence ID" value="SDD38131.1"/>
    <property type="molecule type" value="Genomic_DNA"/>
</dbReference>
<evidence type="ECO:0000256" key="1">
    <source>
        <dbReference type="ARBA" id="ARBA00001033"/>
    </source>
</evidence>
<comment type="catalytic activity">
    <reaction evidence="8">
        <text>L-histidinol phosphate + H2O = L-histidinol + phosphate</text>
        <dbReference type="Rhea" id="RHEA:14465"/>
        <dbReference type="ChEBI" id="CHEBI:15377"/>
        <dbReference type="ChEBI" id="CHEBI:43474"/>
        <dbReference type="ChEBI" id="CHEBI:57699"/>
        <dbReference type="ChEBI" id="CHEBI:57980"/>
        <dbReference type="EC" id="3.1.3.15"/>
    </reaction>
</comment>
<feature type="binding site" evidence="10">
    <location>
        <position position="102"/>
    </location>
    <ligand>
        <name>Mg(2+)</name>
        <dbReference type="ChEBI" id="CHEBI:18420"/>
        <label>1</label>
        <note>catalytic</note>
    </ligand>
</feature>
<dbReference type="AlphaFoldDB" id="A0A1G6UA28"/>
<comment type="function">
    <text evidence="9">Catalyzes the dephosphorylation of histidinol-phosphate to histidinol, the direct precursor of histidine.</text>
</comment>
<dbReference type="PANTHER" id="PTHR20854:SF4">
    <property type="entry name" value="INOSITOL-1-MONOPHOSPHATASE-RELATED"/>
    <property type="match status" value="1"/>
</dbReference>
<comment type="cofactor">
    <cofactor evidence="2 10 11">
        <name>Mg(2+)</name>
        <dbReference type="ChEBI" id="CHEBI:18420"/>
    </cofactor>
</comment>
<dbReference type="InterPro" id="IPR020550">
    <property type="entry name" value="Inositol_monophosphatase_CS"/>
</dbReference>
<dbReference type="OrthoDB" id="9785695at2"/>
<dbReference type="InterPro" id="IPR022337">
    <property type="entry name" value="Inositol_monophosphatase_SuhB"/>
</dbReference>
<dbReference type="Gene3D" id="3.40.190.80">
    <property type="match status" value="1"/>
</dbReference>
<dbReference type="PROSITE" id="PS00630">
    <property type="entry name" value="IMP_2"/>
    <property type="match status" value="1"/>
</dbReference>
<dbReference type="InterPro" id="IPR033942">
    <property type="entry name" value="IMPase"/>
</dbReference>
<dbReference type="PRINTS" id="PR00377">
    <property type="entry name" value="IMPHPHTASES"/>
</dbReference>
<keyword evidence="6 11" id="KW-0378">Hydrolase</keyword>
<feature type="binding site" evidence="10">
    <location>
        <position position="82"/>
    </location>
    <ligand>
        <name>Mg(2+)</name>
        <dbReference type="ChEBI" id="CHEBI:18420"/>
        <label>1</label>
        <note>catalytic</note>
    </ligand>
</feature>
<dbReference type="GO" id="GO:0046854">
    <property type="term" value="P:phosphatidylinositol phosphate biosynthetic process"/>
    <property type="evidence" value="ECO:0007669"/>
    <property type="project" value="InterPro"/>
</dbReference>
<evidence type="ECO:0000256" key="10">
    <source>
        <dbReference type="PIRSR" id="PIRSR600760-2"/>
    </source>
</evidence>
<evidence type="ECO:0000256" key="6">
    <source>
        <dbReference type="ARBA" id="ARBA00022801"/>
    </source>
</evidence>
<dbReference type="Proteomes" id="UP000199501">
    <property type="component" value="Unassembled WGS sequence"/>
</dbReference>
<evidence type="ECO:0000256" key="4">
    <source>
        <dbReference type="ARBA" id="ARBA00009759"/>
    </source>
</evidence>
<dbReference type="STRING" id="1271860.SAMN05216174_110176"/>
<protein>
    <recommendedName>
        <fullName evidence="11">Inositol-1-monophosphatase</fullName>
        <ecNumber evidence="11">3.1.3.25</ecNumber>
    </recommendedName>
</protein>
<dbReference type="PRINTS" id="PR01959">
    <property type="entry name" value="SBIMPHPHTASE"/>
</dbReference>
<keyword evidence="13" id="KW-1185">Reference proteome</keyword>
<organism evidence="12 13">
    <name type="scientific">Actinokineospora iranica</name>
    <dbReference type="NCBI Taxonomy" id="1271860"/>
    <lineage>
        <taxon>Bacteria</taxon>
        <taxon>Bacillati</taxon>
        <taxon>Actinomycetota</taxon>
        <taxon>Actinomycetes</taxon>
        <taxon>Pseudonocardiales</taxon>
        <taxon>Pseudonocardiaceae</taxon>
        <taxon>Actinokineospora</taxon>
    </lineage>
</organism>
<comment type="similarity">
    <text evidence="4 11">Belongs to the inositol monophosphatase superfamily.</text>
</comment>
<dbReference type="Pfam" id="PF00459">
    <property type="entry name" value="Inositol_P"/>
    <property type="match status" value="1"/>
</dbReference>
<dbReference type="CDD" id="cd01639">
    <property type="entry name" value="IMPase"/>
    <property type="match status" value="1"/>
</dbReference>
<evidence type="ECO:0000256" key="7">
    <source>
        <dbReference type="ARBA" id="ARBA00022842"/>
    </source>
</evidence>
<dbReference type="FunFam" id="3.30.540.10:FF:000003">
    <property type="entry name" value="Inositol-1-monophosphatase"/>
    <property type="match status" value="1"/>
</dbReference>
<feature type="binding site" evidence="10">
    <location>
        <position position="226"/>
    </location>
    <ligand>
        <name>Mg(2+)</name>
        <dbReference type="ChEBI" id="CHEBI:18420"/>
        <label>1</label>
        <note>catalytic</note>
    </ligand>
</feature>
<feature type="binding site" evidence="10">
    <location>
        <position position="99"/>
    </location>
    <ligand>
        <name>Mg(2+)</name>
        <dbReference type="ChEBI" id="CHEBI:18420"/>
        <label>1</label>
        <note>catalytic</note>
    </ligand>
</feature>
<sequence>MAGNDLRAKDLADGELDRYLSAAVRAAHEAGHLIRAAFTDDAVAVRSKSPGDYVTEIDLAAEKAIRDRLCREVGTAAAFIGEECGGAAGVVDGLCWVVDPLDGTTNFVRGFPSVGVSIALVADGEPVVAAVHAPMWGETFTAVRGHGAARNGTPIRVAGRPAAQAVCATGFPFKMPDSFPLYLDVLTRIVRAVEDIRRPAGASLDLAWVACGVFDAFFELALGPWDVAAGALLVREAGGVVTDWHGDHNRWLTTGHVLAASPRIHPTLLAHTRTADLPGFVTSACAPTAVDVPTTIGDAVALVSAQMNSSINR</sequence>
<dbReference type="InterPro" id="IPR020583">
    <property type="entry name" value="Inositol_monoP_metal-BS"/>
</dbReference>
<dbReference type="RefSeq" id="WP_091453552.1">
    <property type="nucleotide sequence ID" value="NZ_FMZZ01000010.1"/>
</dbReference>
<reference evidence="13" key="1">
    <citation type="submission" date="2016-10" db="EMBL/GenBank/DDBJ databases">
        <authorList>
            <person name="Varghese N."/>
            <person name="Submissions S."/>
        </authorList>
    </citation>
    <scope>NUCLEOTIDE SEQUENCE [LARGE SCALE GENOMIC DNA]</scope>
    <source>
        <strain evidence="13">IBRC-M 10403</strain>
    </source>
</reference>
<keyword evidence="5 10" id="KW-0479">Metal-binding</keyword>
<accession>A0A1G6UA28</accession>